<evidence type="ECO:0000313" key="3">
    <source>
        <dbReference type="EMBL" id="KAK7752592.1"/>
    </source>
</evidence>
<comment type="caution">
    <text evidence="3">The sequence shown here is derived from an EMBL/GenBank/DDBJ whole genome shotgun (WGS) entry which is preliminary data.</text>
</comment>
<dbReference type="PROSITE" id="PS50086">
    <property type="entry name" value="TBC_RABGAP"/>
    <property type="match status" value="1"/>
</dbReference>
<dbReference type="GO" id="GO:0005096">
    <property type="term" value="F:GTPase activator activity"/>
    <property type="evidence" value="ECO:0007669"/>
    <property type="project" value="TreeGrafter"/>
</dbReference>
<reference evidence="3 4" key="1">
    <citation type="submission" date="2024-02" db="EMBL/GenBank/DDBJ databases">
        <title>De novo assembly and annotation of 12 fungi associated with fruit tree decline syndrome in Ontario, Canada.</title>
        <authorList>
            <person name="Sulman M."/>
            <person name="Ellouze W."/>
            <person name="Ilyukhin E."/>
        </authorList>
    </citation>
    <scope>NUCLEOTIDE SEQUENCE [LARGE SCALE GENOMIC DNA]</scope>
    <source>
        <strain evidence="3 4">M11/M66-122</strain>
    </source>
</reference>
<evidence type="ECO:0000313" key="4">
    <source>
        <dbReference type="Proteomes" id="UP001320420"/>
    </source>
</evidence>
<dbReference type="FunFam" id="1.10.8.270:FF:000023">
    <property type="entry name" value="TBC domain-containing protein C1778.09"/>
    <property type="match status" value="1"/>
</dbReference>
<dbReference type="GO" id="GO:0031267">
    <property type="term" value="F:small GTPase binding"/>
    <property type="evidence" value="ECO:0007669"/>
    <property type="project" value="TreeGrafter"/>
</dbReference>
<dbReference type="InterPro" id="IPR050302">
    <property type="entry name" value="Rab_GAP_TBC_domain"/>
</dbReference>
<feature type="compositionally biased region" description="Low complexity" evidence="1">
    <location>
        <begin position="21"/>
        <end position="32"/>
    </location>
</feature>
<dbReference type="InterPro" id="IPR000195">
    <property type="entry name" value="Rab-GAP-TBC_dom"/>
</dbReference>
<dbReference type="PANTHER" id="PTHR47219:SF9">
    <property type="entry name" value="GTPASE ACTIVATING PROTEIN AND CENTROSOME-ASSOCIATED, ISOFORM B"/>
    <property type="match status" value="1"/>
</dbReference>
<sequence>MKSGAATGLGAPHKVQAHVPNASDARNNAANAKYNGSGTGPANSLAPEATPLVVTSPSFSTATATEPESLRPPRLATSIPGPRASSSLDINRVSFPQRGSSLYPLYKRNGIIMTDRDSGFGVDNDHLDKVKTGRSFPLVTPTTSKGTQSDTAVALRLEPEPEPTPASPASPTQPQHHHGARGPVDDLASADLQRPPSIRVISVETEKESQKSMGAFSHQRKQNDFRPGPTTRGPATTASPHVNFSRKPLVLAGGIEDWEGVSGEDVDRYGFIVPKRPSSRPATSSDTKSVHFSPYKKRNVLVRRDLTVRSLTARSALNRRASAHSLDSHVSRLSTASHRSTRSTIRQAANLLPHNKDRRLVDEASTTLATQPGPNNTIDDELAEKLANDLKFKEVERSEKWRKMAKVVKQGADGQGMLFEFDPKHPKLVSRTWKGIPDCWRSAAWYSFLAASAKASDIPFRTDEELKADFRELIKQPSPDDIQIDMDVPRTINQHIMFRRRYKGGQRLLFRVLHALSLYFPQTGYVQGMAPLAATFLSYYEEESCFVMLVRVWQFRGLNQMYGTRDSELGELMNILGDFEKYWLGERDVAKQLEELCIHPTAYATRWYMTLFNLSIPFVAQLRVWDVFMLLGSSPSEPLSPALPPTKFAPGLAPPSQGLEILHATCAAIIDCQRETILDSDFENAMRSLTSWIPIKDVQRFMTIVNVEWRQYMNKQRRP</sequence>
<feature type="region of interest" description="Disordered" evidence="1">
    <location>
        <begin position="324"/>
        <end position="343"/>
    </location>
</feature>
<feature type="compositionally biased region" description="Low complexity" evidence="1">
    <location>
        <begin position="226"/>
        <end position="240"/>
    </location>
</feature>
<feature type="region of interest" description="Disordered" evidence="1">
    <location>
        <begin position="157"/>
        <end position="241"/>
    </location>
</feature>
<feature type="compositionally biased region" description="Polar residues" evidence="1">
    <location>
        <begin position="53"/>
        <end position="66"/>
    </location>
</feature>
<dbReference type="Gene3D" id="1.10.8.270">
    <property type="entry name" value="putative rabgap domain of human tbc1 domain family member 14 like domains"/>
    <property type="match status" value="1"/>
</dbReference>
<protein>
    <recommendedName>
        <fullName evidence="2">Rab-GAP TBC domain-containing protein</fullName>
    </recommendedName>
</protein>
<accession>A0AAN9UT17</accession>
<feature type="compositionally biased region" description="Polar residues" evidence="1">
    <location>
        <begin position="331"/>
        <end position="343"/>
    </location>
</feature>
<evidence type="ECO:0000256" key="1">
    <source>
        <dbReference type="SAM" id="MobiDB-lite"/>
    </source>
</evidence>
<dbReference type="SMART" id="SM00164">
    <property type="entry name" value="TBC"/>
    <property type="match status" value="1"/>
</dbReference>
<feature type="domain" description="Rab-GAP TBC" evidence="2">
    <location>
        <begin position="435"/>
        <end position="632"/>
    </location>
</feature>
<dbReference type="InterPro" id="IPR035969">
    <property type="entry name" value="Rab-GAP_TBC_sf"/>
</dbReference>
<proteinExistence type="predicted"/>
<dbReference type="AlphaFoldDB" id="A0AAN9UT17"/>
<dbReference type="Proteomes" id="UP001320420">
    <property type="component" value="Unassembled WGS sequence"/>
</dbReference>
<dbReference type="EMBL" id="JAKJXP020000036">
    <property type="protein sequence ID" value="KAK7752592.1"/>
    <property type="molecule type" value="Genomic_DNA"/>
</dbReference>
<evidence type="ECO:0000259" key="2">
    <source>
        <dbReference type="PROSITE" id="PS50086"/>
    </source>
</evidence>
<dbReference type="Pfam" id="PF00566">
    <property type="entry name" value="RabGAP-TBC"/>
    <property type="match status" value="1"/>
</dbReference>
<keyword evidence="4" id="KW-1185">Reference proteome</keyword>
<name>A0AAN9UT17_9PEZI</name>
<dbReference type="SUPFAM" id="SSF47923">
    <property type="entry name" value="Ypt/Rab-GAP domain of gyp1p"/>
    <property type="match status" value="2"/>
</dbReference>
<dbReference type="Gene3D" id="1.10.472.80">
    <property type="entry name" value="Ypt/Rab-GAP domain of gyp1p, domain 3"/>
    <property type="match status" value="1"/>
</dbReference>
<organism evidence="3 4">
    <name type="scientific">Diatrype stigma</name>
    <dbReference type="NCBI Taxonomy" id="117547"/>
    <lineage>
        <taxon>Eukaryota</taxon>
        <taxon>Fungi</taxon>
        <taxon>Dikarya</taxon>
        <taxon>Ascomycota</taxon>
        <taxon>Pezizomycotina</taxon>
        <taxon>Sordariomycetes</taxon>
        <taxon>Xylariomycetidae</taxon>
        <taxon>Xylariales</taxon>
        <taxon>Diatrypaceae</taxon>
        <taxon>Diatrype</taxon>
    </lineage>
</organism>
<gene>
    <name evidence="3" type="ORF">SLS62_005361</name>
</gene>
<feature type="region of interest" description="Disordered" evidence="1">
    <location>
        <begin position="1"/>
        <end position="89"/>
    </location>
</feature>
<dbReference type="PANTHER" id="PTHR47219">
    <property type="entry name" value="RAB GTPASE-ACTIVATING PROTEIN 1-LIKE"/>
    <property type="match status" value="1"/>
</dbReference>